<comment type="caution">
    <text evidence="2">The sequence shown here is derived from an EMBL/GenBank/DDBJ whole genome shotgun (WGS) entry which is preliminary data.</text>
</comment>
<feature type="transmembrane region" description="Helical" evidence="1">
    <location>
        <begin position="170"/>
        <end position="189"/>
    </location>
</feature>
<feature type="transmembrane region" description="Helical" evidence="1">
    <location>
        <begin position="231"/>
        <end position="251"/>
    </location>
</feature>
<name>A0AAV9Q872_9PEZI</name>
<sequence length="283" mass="31130">MPQPKNTRTRTSLIPHIPTMDDDSVEALRKNKKSRLSTLKDYLSSDVDESWADLILLVTCFISGLVDSAVFNVWSCFVSMQTGNTVYVGLGMSGQPLSQPYRWVKSGTAILSFSVGTYFFSRAARYLGPLQRRTMSGSFIFQALLCFTAALLVVSDVVESDAGNQLPRNFIVLLPLGLLSFQSAGQIVMSRMLAYNELPTVVLTSTYCDLMFDPALFTAPLRQNSKRNRRFLSAVALLLGAVLGGFLTKGGDIADPLWIAGAIKVVLAVVWLFWHGKGSIRLE</sequence>
<evidence type="ECO:0008006" key="4">
    <source>
        <dbReference type="Google" id="ProtNLM"/>
    </source>
</evidence>
<dbReference type="InterPro" id="IPR010699">
    <property type="entry name" value="DUF1275"/>
</dbReference>
<proteinExistence type="predicted"/>
<evidence type="ECO:0000313" key="2">
    <source>
        <dbReference type="EMBL" id="KAK5535964.1"/>
    </source>
</evidence>
<reference evidence="2 3" key="1">
    <citation type="submission" date="2023-06" db="EMBL/GenBank/DDBJ databases">
        <title>Black Yeasts Isolated from many extreme environments.</title>
        <authorList>
            <person name="Coleine C."/>
            <person name="Stajich J.E."/>
            <person name="Selbmann L."/>
        </authorList>
    </citation>
    <scope>NUCLEOTIDE SEQUENCE [LARGE SCALE GENOMIC DNA]</scope>
    <source>
        <strain evidence="2 3">CCFEE 5887</strain>
    </source>
</reference>
<gene>
    <name evidence="2" type="ORF">LTR25_005866</name>
</gene>
<feature type="transmembrane region" description="Helical" evidence="1">
    <location>
        <begin position="257"/>
        <end position="274"/>
    </location>
</feature>
<dbReference type="AlphaFoldDB" id="A0AAV9Q872"/>
<protein>
    <recommendedName>
        <fullName evidence="4">DUF1275 domain protein</fullName>
    </recommendedName>
</protein>
<evidence type="ECO:0000313" key="3">
    <source>
        <dbReference type="Proteomes" id="UP001345827"/>
    </source>
</evidence>
<dbReference type="EMBL" id="JAXLQG010000009">
    <property type="protein sequence ID" value="KAK5535964.1"/>
    <property type="molecule type" value="Genomic_DNA"/>
</dbReference>
<keyword evidence="1" id="KW-0812">Transmembrane</keyword>
<evidence type="ECO:0000256" key="1">
    <source>
        <dbReference type="SAM" id="Phobius"/>
    </source>
</evidence>
<keyword evidence="1" id="KW-0472">Membrane</keyword>
<keyword evidence="1" id="KW-1133">Transmembrane helix</keyword>
<dbReference type="Proteomes" id="UP001345827">
    <property type="component" value="Unassembled WGS sequence"/>
</dbReference>
<dbReference type="PANTHER" id="PTHR37488">
    <property type="entry name" value="DUF1275 DOMAIN-CONTAINING PROTEIN"/>
    <property type="match status" value="1"/>
</dbReference>
<accession>A0AAV9Q872</accession>
<organism evidence="2 3">
    <name type="scientific">Vermiconidia calcicola</name>
    <dbReference type="NCBI Taxonomy" id="1690605"/>
    <lineage>
        <taxon>Eukaryota</taxon>
        <taxon>Fungi</taxon>
        <taxon>Dikarya</taxon>
        <taxon>Ascomycota</taxon>
        <taxon>Pezizomycotina</taxon>
        <taxon>Dothideomycetes</taxon>
        <taxon>Dothideomycetidae</taxon>
        <taxon>Mycosphaerellales</taxon>
        <taxon>Extremaceae</taxon>
        <taxon>Vermiconidia</taxon>
    </lineage>
</organism>
<feature type="transmembrane region" description="Helical" evidence="1">
    <location>
        <begin position="139"/>
        <end position="158"/>
    </location>
</feature>
<keyword evidence="3" id="KW-1185">Reference proteome</keyword>
<dbReference type="Pfam" id="PF06912">
    <property type="entry name" value="DUF1275"/>
    <property type="match status" value="1"/>
</dbReference>
<dbReference type="PANTHER" id="PTHR37488:SF2">
    <property type="entry name" value="DUF1275 DOMAIN-CONTAINING PROTEIN"/>
    <property type="match status" value="1"/>
</dbReference>